<reference evidence="1 2" key="1">
    <citation type="submission" date="2020-04" db="EMBL/GenBank/DDBJ databases">
        <authorList>
            <person name="Alioto T."/>
            <person name="Alioto T."/>
            <person name="Gomez Garrido J."/>
        </authorList>
    </citation>
    <scope>NUCLEOTIDE SEQUENCE [LARGE SCALE GENOMIC DNA]</scope>
</reference>
<comment type="caution">
    <text evidence="1">The sequence shown here is derived from an EMBL/GenBank/DDBJ whole genome shotgun (WGS) entry which is preliminary data.</text>
</comment>
<sequence>MFAQSSGTIENRRAMRRFEDVAKTDNFTENSQQAIFDDGGFCTICEMHYQYLSLHMCSFHKNDDSEGPECYKIYNFEAGINFMAPAGVFTIELAKCEICHGVFYKHRVGNHGCKISDGMIDEGVGTDAILDLRSAN</sequence>
<organism evidence="1 2">
    <name type="scientific">Cloeon dipterum</name>
    <dbReference type="NCBI Taxonomy" id="197152"/>
    <lineage>
        <taxon>Eukaryota</taxon>
        <taxon>Metazoa</taxon>
        <taxon>Ecdysozoa</taxon>
        <taxon>Arthropoda</taxon>
        <taxon>Hexapoda</taxon>
        <taxon>Insecta</taxon>
        <taxon>Pterygota</taxon>
        <taxon>Palaeoptera</taxon>
        <taxon>Ephemeroptera</taxon>
        <taxon>Pisciforma</taxon>
        <taxon>Baetidae</taxon>
        <taxon>Cloeon</taxon>
    </lineage>
</organism>
<evidence type="ECO:0000313" key="1">
    <source>
        <dbReference type="EMBL" id="CAB3384965.1"/>
    </source>
</evidence>
<dbReference type="AlphaFoldDB" id="A0A8S1DXR4"/>
<protein>
    <submittedName>
        <fullName evidence="1">Uncharacterized protein</fullName>
    </submittedName>
</protein>
<dbReference type="EMBL" id="CADEPI010000382">
    <property type="protein sequence ID" value="CAB3384965.1"/>
    <property type="molecule type" value="Genomic_DNA"/>
</dbReference>
<evidence type="ECO:0000313" key="2">
    <source>
        <dbReference type="Proteomes" id="UP000494165"/>
    </source>
</evidence>
<dbReference type="Proteomes" id="UP000494165">
    <property type="component" value="Unassembled WGS sequence"/>
</dbReference>
<accession>A0A8S1DXR4</accession>
<gene>
    <name evidence="1" type="ORF">CLODIP_2_CD09560</name>
</gene>
<keyword evidence="2" id="KW-1185">Reference proteome</keyword>
<proteinExistence type="predicted"/>
<name>A0A8S1DXR4_9INSE</name>